<dbReference type="Gene3D" id="1.25.10.10">
    <property type="entry name" value="Leucine-rich Repeat Variant"/>
    <property type="match status" value="3"/>
</dbReference>
<evidence type="ECO:0000259" key="12">
    <source>
        <dbReference type="PROSITE" id="PS50103"/>
    </source>
</evidence>
<dbReference type="Pfam" id="PF00176">
    <property type="entry name" value="SNF2-rel_dom"/>
    <property type="match status" value="1"/>
</dbReference>
<dbReference type="InterPro" id="IPR038718">
    <property type="entry name" value="SNF2-like_sf"/>
</dbReference>
<evidence type="ECO:0000256" key="4">
    <source>
        <dbReference type="ARBA" id="ARBA00022801"/>
    </source>
</evidence>
<dbReference type="InterPro" id="IPR044972">
    <property type="entry name" value="Mot1"/>
</dbReference>
<evidence type="ECO:0000256" key="6">
    <source>
        <dbReference type="ARBA" id="ARBA00022840"/>
    </source>
</evidence>
<keyword evidence="16" id="KW-1185">Reference proteome</keyword>
<dbReference type="Proteomes" id="UP000008021">
    <property type="component" value="Chromosome 2"/>
</dbReference>
<feature type="compositionally biased region" description="Polar residues" evidence="11">
    <location>
        <begin position="851"/>
        <end position="870"/>
    </location>
</feature>
<dbReference type="PANTHER" id="PTHR36498">
    <property type="entry name" value="TATA-BINDING PROTEIN-ASSOCIATED FACTOR 172"/>
    <property type="match status" value="1"/>
</dbReference>
<protein>
    <recommendedName>
        <fullName evidence="17">C3H1-type domain-containing protein</fullName>
    </recommendedName>
</protein>
<comment type="subcellular location">
    <subcellularLocation>
        <location evidence="1">Nucleus</location>
    </subcellularLocation>
</comment>
<dbReference type="GO" id="GO:0005524">
    <property type="term" value="F:ATP binding"/>
    <property type="evidence" value="ECO:0007669"/>
    <property type="project" value="UniProtKB-KW"/>
</dbReference>
<dbReference type="Gramene" id="OMERI02G05490.2">
    <property type="protein sequence ID" value="OMERI02G05490.2"/>
    <property type="gene ID" value="OMERI02G05490"/>
</dbReference>
<dbReference type="InterPro" id="IPR011989">
    <property type="entry name" value="ARM-like"/>
</dbReference>
<dbReference type="InterPro" id="IPR001650">
    <property type="entry name" value="Helicase_C-like"/>
</dbReference>
<feature type="zinc finger region" description="C3H1-type" evidence="10">
    <location>
        <begin position="10"/>
        <end position="36"/>
    </location>
</feature>
<dbReference type="InterPro" id="IPR022707">
    <property type="entry name" value="Mot1_central_dom"/>
</dbReference>
<dbReference type="GO" id="GO:0005634">
    <property type="term" value="C:nucleus"/>
    <property type="evidence" value="ECO:0007669"/>
    <property type="project" value="UniProtKB-SubCell"/>
</dbReference>
<evidence type="ECO:0000259" key="13">
    <source>
        <dbReference type="PROSITE" id="PS51192"/>
    </source>
</evidence>
<dbReference type="InterPro" id="IPR021133">
    <property type="entry name" value="HEAT_type_2"/>
</dbReference>
<feature type="region of interest" description="Disordered" evidence="11">
    <location>
        <begin position="823"/>
        <end position="870"/>
    </location>
</feature>
<dbReference type="PANTHER" id="PTHR36498:SF1">
    <property type="entry name" value="TATA-BINDING PROTEIN-ASSOCIATED FACTOR 172"/>
    <property type="match status" value="1"/>
</dbReference>
<dbReference type="InterPro" id="IPR000571">
    <property type="entry name" value="Znf_CCCH"/>
</dbReference>
<dbReference type="InterPro" id="IPR014001">
    <property type="entry name" value="Helicase_ATP-bd"/>
</dbReference>
<dbReference type="PROSITE" id="PS51194">
    <property type="entry name" value="HELICASE_CTER"/>
    <property type="match status" value="1"/>
</dbReference>
<feature type="compositionally biased region" description="Polar residues" evidence="11">
    <location>
        <begin position="714"/>
        <end position="724"/>
    </location>
</feature>
<dbReference type="SUPFAM" id="SSF48371">
    <property type="entry name" value="ARM repeat"/>
    <property type="match status" value="1"/>
</dbReference>
<keyword evidence="2" id="KW-0677">Repeat</keyword>
<dbReference type="SMART" id="SM00487">
    <property type="entry name" value="DEXDc"/>
    <property type="match status" value="1"/>
</dbReference>
<dbReference type="GO" id="GO:0016887">
    <property type="term" value="F:ATP hydrolysis activity"/>
    <property type="evidence" value="ECO:0007669"/>
    <property type="project" value="InterPro"/>
</dbReference>
<dbReference type="CDD" id="cd18793">
    <property type="entry name" value="SF2_C_SNF"/>
    <property type="match status" value="1"/>
</dbReference>
<feature type="region of interest" description="Disordered" evidence="11">
    <location>
        <begin position="2413"/>
        <end position="2435"/>
    </location>
</feature>
<dbReference type="SUPFAM" id="SSF52540">
    <property type="entry name" value="P-loop containing nucleoside triphosphate hydrolases"/>
    <property type="match status" value="2"/>
</dbReference>
<dbReference type="InterPro" id="IPR027417">
    <property type="entry name" value="P-loop_NTPase"/>
</dbReference>
<feature type="compositionally biased region" description="Basic and acidic residues" evidence="11">
    <location>
        <begin position="285"/>
        <end position="319"/>
    </location>
</feature>
<keyword evidence="10" id="KW-0862">Zinc</keyword>
<keyword evidence="4" id="KW-0378">Hydrolase</keyword>
<evidence type="ECO:0000256" key="8">
    <source>
        <dbReference type="ARBA" id="ARBA00023242"/>
    </source>
</evidence>
<dbReference type="PROSITE" id="PS50103">
    <property type="entry name" value="ZF_C3H1"/>
    <property type="match status" value="1"/>
</dbReference>
<feature type="region of interest" description="Disordered" evidence="11">
    <location>
        <begin position="35"/>
        <end position="156"/>
    </location>
</feature>
<keyword evidence="10" id="KW-0863">Zinc-finger</keyword>
<evidence type="ECO:0000256" key="2">
    <source>
        <dbReference type="ARBA" id="ARBA00022737"/>
    </source>
</evidence>
<dbReference type="FunFam" id="3.40.50.300:FF:000428">
    <property type="entry name" value="TATA-binding protein-associated factor 172"/>
    <property type="match status" value="1"/>
</dbReference>
<keyword evidence="10" id="KW-0479">Metal-binding</keyword>
<feature type="region of interest" description="Disordered" evidence="11">
    <location>
        <begin position="254"/>
        <end position="319"/>
    </location>
</feature>
<evidence type="ECO:0000256" key="11">
    <source>
        <dbReference type="SAM" id="MobiDB-lite"/>
    </source>
</evidence>
<reference evidence="15" key="1">
    <citation type="submission" date="2015-04" db="UniProtKB">
        <authorList>
            <consortium name="EnsemblPlants"/>
        </authorList>
    </citation>
    <scope>IDENTIFICATION</scope>
</reference>
<dbReference type="Pfam" id="PF12054">
    <property type="entry name" value="DUF3535"/>
    <property type="match status" value="1"/>
</dbReference>
<keyword evidence="5" id="KW-0347">Helicase</keyword>
<feature type="compositionally biased region" description="Basic and acidic residues" evidence="11">
    <location>
        <begin position="136"/>
        <end position="156"/>
    </location>
</feature>
<evidence type="ECO:0000256" key="3">
    <source>
        <dbReference type="ARBA" id="ARBA00022741"/>
    </source>
</evidence>
<evidence type="ECO:0000313" key="16">
    <source>
        <dbReference type="Proteomes" id="UP000008021"/>
    </source>
</evidence>
<evidence type="ECO:0000313" key="15">
    <source>
        <dbReference type="EnsemblPlants" id="OMERI02G05490.2"/>
    </source>
</evidence>
<keyword evidence="6" id="KW-0067">ATP-binding</keyword>
<dbReference type="PROSITE" id="PS50077">
    <property type="entry name" value="HEAT_REPEAT"/>
    <property type="match status" value="1"/>
</dbReference>
<feature type="compositionally biased region" description="Basic and acidic residues" evidence="11">
    <location>
        <begin position="695"/>
        <end position="704"/>
    </location>
</feature>
<reference evidence="15" key="2">
    <citation type="submission" date="2018-05" db="EMBL/GenBank/DDBJ databases">
        <title>OmerRS3 (Oryza meridionalis Reference Sequence Version 3).</title>
        <authorList>
            <person name="Zhang J."/>
            <person name="Kudrna D."/>
            <person name="Lee S."/>
            <person name="Talag J."/>
            <person name="Welchert J."/>
            <person name="Wing R.A."/>
        </authorList>
    </citation>
    <scope>NUCLEOTIDE SEQUENCE [LARGE SCALE GENOMIC DNA]</scope>
    <source>
        <strain evidence="15">cv. OR44</strain>
    </source>
</reference>
<keyword evidence="3" id="KW-0547">Nucleotide-binding</keyword>
<dbReference type="Gene3D" id="4.10.1000.10">
    <property type="entry name" value="Zinc finger, CCCH-type"/>
    <property type="match status" value="1"/>
</dbReference>
<dbReference type="SMART" id="SM00490">
    <property type="entry name" value="HELICc"/>
    <property type="match status" value="1"/>
</dbReference>
<sequence length="2468" mass="274820">MLGPPRRGPAYKTKLCALWQRGNCNRDTCSFAHGHGDIRRPPSSRGGAFPHHPGRRDYRGGDFRGRIDRRFSPRRRHSPGRESRGHRPLYDRRPSSRERDSSYSRSPSRKSERRHEKKTDDGETNSSRSLSLFDNNDEKKKDKFSSGDEKEDHEKQLKQIRLDMEALRDDKTQMEVILDEKIDEVRKISSKVNDLEVQLRREKDECHRMTSKMKKFIKAHARFLKAQEEVKRSQARFERLGDLLASDILKRGANEEGSSVNEDLNERSPNTAATKKRSIPYSTSEEAKAVKKRRERDSDTMTRSDKYRSDGTDFDKTSKGTEATKSLYLKKKLWEDEKSKLGANIFTEKVKGSPVRHVLPSTGMAAHAIDDLNEAIELEDRHESIDALLENDADDKTRSPTIPLQPPPAVQNAYEQYEGDDEEVDPPQDPKKLGFAAGLVLRSGHERQLSPSLLRFPLTQLAGSTQATRFAAARQIGEIAKSHPQELNVLLKKVSPYLRSKNWDTRVAAAHAIGAIAENVKHTSVKDLFASAEAEKHASGLSGGIGDVGSTLRHADTTATSELAFGSFDINRVLEFGSPLLASGGQEYDIANDNGKNPAERLARQKQNLRRRLGLDVCEQFMDFNDVIKDEDLLAQKNYWGANMQNNGFYSFNTGQNIQHLVASMVPRYPKHSNFRSRRLSARELNMLKRKAKSNAKDHTKAVPEDDDVVPKSSGPSNGASSDQDTVDAITDEDNLEYSENGRWPFQQFVDQLIHDMFDPIWEVRHGTIMALREILTHQGACAGVYFPDLNSPFADLDDKNNLDSLKRAHGIDLNEDIDSGQLKPVLKRQKKEESNPEVMDIQLDKEPSNGDYSKTEASLSTEPTVSSGEPNLAHAKVESPFQVDGSANPSKVDPYCTPPHETLNSMPKLSSTHLPENSKFIKLMKLANYSAVKNWEFLQDCAIRFLCVLSLDRFGDYVSDQVVAPVRETCAQALGAVLKYMHPTLRRQEWEVRHGSLLGIKYLVAVRQEMLKDLLNYVLHACKAGLEDPDDDVRAVAAEALIPAAASLVRLNDQMLHSIVMLLWDILLDLDDLSPSTSSVMNLLAEIYSQPEMVPKMLGTTAIGKDNEFDLYSVTLVAGEEKMGSNDNPYVLATLTPRLWPFMRHSITSVRRSAVRTLERLLEVGNTRNSAKLWLASILGDALQVVFQNLLLESNDEIIRSSERAWKLLLQCPTEDLESAASSYFSNWVQLATTPYGTALDSAKMFLPVALPRGSRSRAAAKIKSARLEHENTRMISFGSTGENTSQEKHSEASLSVSKIIVGSDSDKSVTHTRVLTSMALGLFASKLTEGSWQVVLGPLASDLMSLSGVQRQVASMVIVSWFKDLRKSDPAVVGTLLAFLSSLKGWMLDLLACSDPSFPTKDSPLPYAELARTYRKMRNEANNLFQSIESCALLKEYTSNLNFEADMLSVDDAINFASKLLLPSEPDFSLDSDKIVLNNIESAKQGLLSTSGYLKCVQNNLHVTVSSLVASAVVWMAGLPSKLNPVILPLMAAVKREQEEILQDKAADALAELIFSCVGRKPGPNDKLTKNLCTLTCTDASETPQAAVINSIQVIEDQNLLSIGKRFSNHKSRGQMTSGGESKSEGFISRRGSELAFKHLCEKFGASLFEKLPKLWDCLTEFLKPVKTGDDLMKEDPSIAQLGRSCEDKEPQSLINNIQVVRSVTPHLAEPLRPQLLSLLPCILGCVRHPHVAVRLAAARCITSMAKSLTANVMVIVIENVIPMLSDSSSVCARQGAGMLLSLLVQGLAVELVPYAPFLVVPLLRCMSDPDGSVRQTVTHSFAALVPLLPLAKGSLLPDGLSERLSSSAEDAQFLEQLLDNSQIDDYKLSIDLSVELRRYQQEGINWLAFLRRFKLHGILCDDMGLGKTLQASAIVAADIAESRARNDEQDPKSLIICPSTLVAHWEYEIEKYIDSSIMKPLQYIGSSQDRIILRSQFDKFNVIITSYDIIRKDIDFLENVFWNYCVLDEGHIIKNSRSKITSAVKQLKAQHRLILSGTPIQNNVLELWSLFDFLMPGFLGTEKQFQATYGKPLLAAKDPKCSAKDAEAGILAMEALHKQVMPFLLRRTKDEVLSDLPEKIIQDRYCNLSLLQLKLYDKFSNSNAKQEISTIVKENELEQSTSQPKATRHVFQALQYLLKLCSHPLLVTGESPPDYLVDLLKEIGMGTGDELHDLHHSPKLVALQEILQECGIGSEISSPDASAAIGQHRVLIFAQHKALLDIIEKDLFQSHMRSVTYLRLDGSVEPEKRFEIVKAFNSDPTIDVLLLTTHVGGLGLNLTSADTLVFMEHDWNPMKDLQAMDRAHRLGQRKVVNVHRLIMRGTLEEKVMSLQRFKVSVANAVINAENASLKTMNTDQLLDLFASTPASRKASVLPSSSGGDQSKDSKGKSGGKGLKSILNGLDELWDQSQYADEYDLNQFLAKLNG</sequence>
<dbReference type="InterPro" id="IPR049730">
    <property type="entry name" value="SNF2/RAD54-like_C"/>
</dbReference>
<evidence type="ECO:0008006" key="17">
    <source>
        <dbReference type="Google" id="ProtNLM"/>
    </source>
</evidence>
<dbReference type="PROSITE" id="PS51192">
    <property type="entry name" value="HELICASE_ATP_BIND_1"/>
    <property type="match status" value="1"/>
</dbReference>
<dbReference type="FunFam" id="3.40.50.10810:FF:000009">
    <property type="entry name" value="B-TFIID TATA-box-binding protein-associated factor 1"/>
    <property type="match status" value="1"/>
</dbReference>
<dbReference type="GO" id="GO:0008270">
    <property type="term" value="F:zinc ion binding"/>
    <property type="evidence" value="ECO:0007669"/>
    <property type="project" value="UniProtKB-KW"/>
</dbReference>
<dbReference type="InterPro" id="IPR044078">
    <property type="entry name" value="Mot1_ATP-bd"/>
</dbReference>
<dbReference type="Gene3D" id="3.40.50.10810">
    <property type="entry name" value="Tandem AAA-ATPase domain"/>
    <property type="match status" value="1"/>
</dbReference>
<proteinExistence type="predicted"/>
<feature type="domain" description="Helicase ATP-binding" evidence="13">
    <location>
        <begin position="1891"/>
        <end position="2060"/>
    </location>
</feature>
<feature type="domain" description="C3H1-type" evidence="12">
    <location>
        <begin position="10"/>
        <end position="36"/>
    </location>
</feature>
<dbReference type="InterPro" id="IPR000357">
    <property type="entry name" value="HEAT"/>
</dbReference>
<dbReference type="EnsemblPlants" id="OMERI02G05490.2">
    <property type="protein sequence ID" value="OMERI02G05490.2"/>
    <property type="gene ID" value="OMERI02G05490"/>
</dbReference>
<feature type="region of interest" description="Disordered" evidence="11">
    <location>
        <begin position="690"/>
        <end position="727"/>
    </location>
</feature>
<dbReference type="Pfam" id="PF02985">
    <property type="entry name" value="HEAT"/>
    <property type="match status" value="1"/>
</dbReference>
<feature type="compositionally biased region" description="Basic and acidic residues" evidence="11">
    <location>
        <begin position="79"/>
        <end position="102"/>
    </location>
</feature>
<dbReference type="eggNOG" id="KOG0392">
    <property type="taxonomic scope" value="Eukaryota"/>
</dbReference>
<feature type="domain" description="Helicase C-terminal" evidence="14">
    <location>
        <begin position="2243"/>
        <end position="2400"/>
    </location>
</feature>
<dbReference type="InterPro" id="IPR016024">
    <property type="entry name" value="ARM-type_fold"/>
</dbReference>
<dbReference type="Pfam" id="PF00271">
    <property type="entry name" value="Helicase_C"/>
    <property type="match status" value="1"/>
</dbReference>
<evidence type="ECO:0000256" key="5">
    <source>
        <dbReference type="ARBA" id="ARBA00022806"/>
    </source>
</evidence>
<evidence type="ECO:0000256" key="1">
    <source>
        <dbReference type="ARBA" id="ARBA00004123"/>
    </source>
</evidence>
<name>A0A0E0CFZ9_9ORYZ</name>
<feature type="compositionally biased region" description="Basic and acidic residues" evidence="11">
    <location>
        <begin position="109"/>
        <end position="121"/>
    </location>
</feature>
<keyword evidence="8" id="KW-0539">Nucleus</keyword>
<dbReference type="SMART" id="SM00356">
    <property type="entry name" value="ZnF_C3H1"/>
    <property type="match status" value="1"/>
</dbReference>
<evidence type="ECO:0000256" key="10">
    <source>
        <dbReference type="PROSITE-ProRule" id="PRU00723"/>
    </source>
</evidence>
<dbReference type="GO" id="GO:0004386">
    <property type="term" value="F:helicase activity"/>
    <property type="evidence" value="ECO:0007669"/>
    <property type="project" value="UniProtKB-KW"/>
</dbReference>
<dbReference type="STRING" id="40149.A0A0E0CFZ9"/>
<dbReference type="Gene3D" id="3.40.50.300">
    <property type="entry name" value="P-loop containing nucleotide triphosphate hydrolases"/>
    <property type="match status" value="1"/>
</dbReference>
<dbReference type="GO" id="GO:0017025">
    <property type="term" value="F:TBP-class protein binding"/>
    <property type="evidence" value="ECO:0007669"/>
    <property type="project" value="InterPro"/>
</dbReference>
<evidence type="ECO:0000256" key="7">
    <source>
        <dbReference type="ARBA" id="ARBA00023125"/>
    </source>
</evidence>
<evidence type="ECO:0000256" key="9">
    <source>
        <dbReference type="PROSITE-ProRule" id="PRU00103"/>
    </source>
</evidence>
<organism evidence="15">
    <name type="scientific">Oryza meridionalis</name>
    <dbReference type="NCBI Taxonomy" id="40149"/>
    <lineage>
        <taxon>Eukaryota</taxon>
        <taxon>Viridiplantae</taxon>
        <taxon>Streptophyta</taxon>
        <taxon>Embryophyta</taxon>
        <taxon>Tracheophyta</taxon>
        <taxon>Spermatophyta</taxon>
        <taxon>Magnoliopsida</taxon>
        <taxon>Liliopsida</taxon>
        <taxon>Poales</taxon>
        <taxon>Poaceae</taxon>
        <taxon>BOP clade</taxon>
        <taxon>Oryzoideae</taxon>
        <taxon>Oryzeae</taxon>
        <taxon>Oryzinae</taxon>
        <taxon>Oryza</taxon>
    </lineage>
</organism>
<feature type="compositionally biased region" description="Polar residues" evidence="11">
    <location>
        <begin position="124"/>
        <end position="133"/>
    </location>
</feature>
<accession>A0A0E0CFZ9</accession>
<feature type="repeat" description="HEAT" evidence="9">
    <location>
        <begin position="1721"/>
        <end position="1756"/>
    </location>
</feature>
<keyword evidence="7" id="KW-0238">DNA-binding</keyword>
<feature type="compositionally biased region" description="Basic and acidic residues" evidence="11">
    <location>
        <begin position="55"/>
        <end position="71"/>
    </location>
</feature>
<dbReference type="CDD" id="cd17999">
    <property type="entry name" value="DEXHc_Mot1"/>
    <property type="match status" value="1"/>
</dbReference>
<evidence type="ECO:0000259" key="14">
    <source>
        <dbReference type="PROSITE" id="PS51194"/>
    </source>
</evidence>
<dbReference type="InterPro" id="IPR000330">
    <property type="entry name" value="SNF2_N"/>
</dbReference>
<dbReference type="GO" id="GO:0003677">
    <property type="term" value="F:DNA binding"/>
    <property type="evidence" value="ECO:0007669"/>
    <property type="project" value="UniProtKB-KW"/>
</dbReference>
<feature type="compositionally biased region" description="Polar residues" evidence="11">
    <location>
        <begin position="256"/>
        <end position="273"/>
    </location>
</feature>